<protein>
    <submittedName>
        <fullName evidence="2">Uncharacterized protein</fullName>
    </submittedName>
</protein>
<sequence length="59" mass="6044">MFSSRKILCRVAFVATVALIGLMDPAMGAPAPAAADSIASGPVANLFKRTVVEGDYCAT</sequence>
<gene>
    <name evidence="2" type="ORF">BGZ95_005718</name>
</gene>
<organism evidence="2 3">
    <name type="scientific">Linnemannia exigua</name>
    <dbReference type="NCBI Taxonomy" id="604196"/>
    <lineage>
        <taxon>Eukaryota</taxon>
        <taxon>Fungi</taxon>
        <taxon>Fungi incertae sedis</taxon>
        <taxon>Mucoromycota</taxon>
        <taxon>Mortierellomycotina</taxon>
        <taxon>Mortierellomycetes</taxon>
        <taxon>Mortierellales</taxon>
        <taxon>Mortierellaceae</taxon>
        <taxon>Linnemannia</taxon>
    </lineage>
</organism>
<reference evidence="2" key="1">
    <citation type="journal article" date="2020" name="Fungal Divers.">
        <title>Resolving the Mortierellaceae phylogeny through synthesis of multi-gene phylogenetics and phylogenomics.</title>
        <authorList>
            <person name="Vandepol N."/>
            <person name="Liber J."/>
            <person name="Desiro A."/>
            <person name="Na H."/>
            <person name="Kennedy M."/>
            <person name="Barry K."/>
            <person name="Grigoriev I.V."/>
            <person name="Miller A.N."/>
            <person name="O'Donnell K."/>
            <person name="Stajich J.E."/>
            <person name="Bonito G."/>
        </authorList>
    </citation>
    <scope>NUCLEOTIDE SEQUENCE</scope>
    <source>
        <strain evidence="2">NRRL 28262</strain>
    </source>
</reference>
<keyword evidence="1" id="KW-0732">Signal</keyword>
<dbReference type="EMBL" id="JAAAIL010002642">
    <property type="protein sequence ID" value="KAG0255614.1"/>
    <property type="molecule type" value="Genomic_DNA"/>
</dbReference>
<accession>A0AAD4D3B6</accession>
<feature type="non-terminal residue" evidence="2">
    <location>
        <position position="59"/>
    </location>
</feature>
<evidence type="ECO:0000313" key="3">
    <source>
        <dbReference type="Proteomes" id="UP001194580"/>
    </source>
</evidence>
<proteinExistence type="predicted"/>
<feature type="signal peptide" evidence="1">
    <location>
        <begin position="1"/>
        <end position="28"/>
    </location>
</feature>
<keyword evidence="3" id="KW-1185">Reference proteome</keyword>
<feature type="chain" id="PRO_5041992758" evidence="1">
    <location>
        <begin position="29"/>
        <end position="59"/>
    </location>
</feature>
<name>A0AAD4D3B6_9FUNG</name>
<evidence type="ECO:0000313" key="2">
    <source>
        <dbReference type="EMBL" id="KAG0255614.1"/>
    </source>
</evidence>
<comment type="caution">
    <text evidence="2">The sequence shown here is derived from an EMBL/GenBank/DDBJ whole genome shotgun (WGS) entry which is preliminary data.</text>
</comment>
<dbReference type="AlphaFoldDB" id="A0AAD4D3B6"/>
<dbReference type="Proteomes" id="UP001194580">
    <property type="component" value="Unassembled WGS sequence"/>
</dbReference>
<evidence type="ECO:0000256" key="1">
    <source>
        <dbReference type="SAM" id="SignalP"/>
    </source>
</evidence>